<dbReference type="InterPro" id="IPR032308">
    <property type="entry name" value="TDBD"/>
</dbReference>
<dbReference type="PANTHER" id="PTHR47025">
    <property type="entry name" value="AUTOIMMUNE REGULATOR"/>
    <property type="match status" value="1"/>
</dbReference>
<keyword evidence="7 12" id="KW-0068">Autocatalytic cleavage</keyword>
<dbReference type="InterPro" id="IPR011011">
    <property type="entry name" value="Znf_FYVE_PHD"/>
</dbReference>
<feature type="binding site" evidence="12">
    <location>
        <position position="1264"/>
    </location>
    <ligand>
        <name>substrate</name>
    </ligand>
</feature>
<evidence type="ECO:0000256" key="1">
    <source>
        <dbReference type="ARBA" id="ARBA00004123"/>
    </source>
</evidence>
<comment type="function">
    <text evidence="12">Catalyzes two activities which are involved in the cyclic version of arginine biosynthesis: the synthesis of acetylglutamate from glutamate and acetyl-CoA, and of ornithine by transacetylation between acetylornithine and glutamate.</text>
</comment>
<dbReference type="CDD" id="cd02152">
    <property type="entry name" value="OAT"/>
    <property type="match status" value="1"/>
</dbReference>
<dbReference type="InterPro" id="IPR056511">
    <property type="entry name" value="IDM1_C"/>
</dbReference>
<comment type="subunit">
    <text evidence="12">Heterodimer of an alpha and a beta chain.</text>
</comment>
<dbReference type="EC" id="2.3.1.1" evidence="12"/>
<keyword evidence="11 12" id="KW-0012">Acyltransferase</keyword>
<comment type="subcellular location">
    <subcellularLocation>
        <location evidence="1">Nucleus</location>
    </subcellularLocation>
    <subcellularLocation>
        <location evidence="12">Plastid</location>
        <location evidence="12">Chloroplast</location>
    </subcellularLocation>
</comment>
<feature type="compositionally biased region" description="Basic and acidic residues" evidence="14">
    <location>
        <begin position="31"/>
        <end position="41"/>
    </location>
</feature>
<dbReference type="HAMAP" id="MF_01106">
    <property type="entry name" value="ArgJ"/>
    <property type="match status" value="1"/>
</dbReference>
<dbReference type="CDD" id="cd15539">
    <property type="entry name" value="PHD1_AIRE"/>
    <property type="match status" value="1"/>
</dbReference>
<evidence type="ECO:0000256" key="14">
    <source>
        <dbReference type="SAM" id="MobiDB-lite"/>
    </source>
</evidence>
<evidence type="ECO:0000259" key="15">
    <source>
        <dbReference type="PROSITE" id="PS50016"/>
    </source>
</evidence>
<evidence type="ECO:0000256" key="11">
    <source>
        <dbReference type="ARBA" id="ARBA00023315"/>
    </source>
</evidence>
<dbReference type="InterPro" id="IPR013083">
    <property type="entry name" value="Znf_RING/FYVE/PHD"/>
</dbReference>
<feature type="site" description="Involved in the stabilization of negative charge on the oxyanion by the formation of the oxyanion hole" evidence="12">
    <location>
        <position position="1101"/>
    </location>
</feature>
<dbReference type="SUPFAM" id="SSF57903">
    <property type="entry name" value="FYVE/PHD zinc finger"/>
    <property type="match status" value="2"/>
</dbReference>
<name>A0ABQ7MU42_BRACM</name>
<keyword evidence="3 12" id="KW-0055">Arginine biosynthesis</keyword>
<keyword evidence="4 12" id="KW-0808">Transferase</keyword>
<dbReference type="Pfam" id="PF23209">
    <property type="entry name" value="IDM1_C"/>
    <property type="match status" value="1"/>
</dbReference>
<dbReference type="EC" id="2.3.1.35" evidence="12"/>
<evidence type="ECO:0000256" key="5">
    <source>
        <dbReference type="ARBA" id="ARBA00022723"/>
    </source>
</evidence>
<dbReference type="PROSITE" id="PS50016">
    <property type="entry name" value="ZF_PHD_2"/>
    <property type="match status" value="1"/>
</dbReference>
<dbReference type="InterPro" id="IPR016181">
    <property type="entry name" value="Acyl_CoA_acyltransferase"/>
</dbReference>
<dbReference type="Gene3D" id="3.60.70.12">
    <property type="entry name" value="L-amino peptidase D-ALA esterase/amidase"/>
    <property type="match status" value="1"/>
</dbReference>
<feature type="binding site" evidence="12">
    <location>
        <position position="1140"/>
    </location>
    <ligand>
        <name>substrate</name>
    </ligand>
</feature>
<dbReference type="NCBIfam" id="NF003802">
    <property type="entry name" value="PRK05388.1"/>
    <property type="match status" value="1"/>
</dbReference>
<evidence type="ECO:0000256" key="7">
    <source>
        <dbReference type="ARBA" id="ARBA00022813"/>
    </source>
</evidence>
<dbReference type="Proteomes" id="UP000823674">
    <property type="component" value="Chromosome A04"/>
</dbReference>
<keyword evidence="12" id="KW-0150">Chloroplast</keyword>
<comment type="catalytic activity">
    <reaction evidence="12">
        <text>N(2)-acetyl-L-ornithine + L-glutamate = N-acetyl-L-glutamate + L-ornithine</text>
        <dbReference type="Rhea" id="RHEA:15349"/>
        <dbReference type="ChEBI" id="CHEBI:29985"/>
        <dbReference type="ChEBI" id="CHEBI:44337"/>
        <dbReference type="ChEBI" id="CHEBI:46911"/>
        <dbReference type="ChEBI" id="CHEBI:57805"/>
        <dbReference type="EC" id="2.3.1.35"/>
    </reaction>
</comment>
<feature type="site" description="Cleavage; by autolysis" evidence="12">
    <location>
        <begin position="1176"/>
        <end position="1177"/>
    </location>
</feature>
<keyword evidence="17" id="KW-1185">Reference proteome</keyword>
<evidence type="ECO:0000256" key="3">
    <source>
        <dbReference type="ARBA" id="ARBA00022571"/>
    </source>
</evidence>
<dbReference type="Pfam" id="PF23011">
    <property type="entry name" value="PHD-1st_NSD"/>
    <property type="match status" value="1"/>
</dbReference>
<dbReference type="SMART" id="SM00249">
    <property type="entry name" value="PHD"/>
    <property type="match status" value="2"/>
</dbReference>
<feature type="binding site" evidence="12">
    <location>
        <position position="1166"/>
    </location>
    <ligand>
        <name>substrate</name>
    </ligand>
</feature>
<feature type="binding site" evidence="12">
    <location>
        <position position="1177"/>
    </location>
    <ligand>
        <name>substrate</name>
    </ligand>
</feature>
<feature type="domain" description="PHD-type" evidence="15">
    <location>
        <begin position="442"/>
        <end position="487"/>
    </location>
</feature>
<proteinExistence type="inferred from homology"/>
<comment type="pathway">
    <text evidence="12">Amino-acid biosynthesis; L-arginine biosynthesis; N(2)-acetyl-L-ornithine from L-glutamate: step 1/4.</text>
</comment>
<comment type="catalytic activity">
    <reaction evidence="12">
        <text>L-glutamate + acetyl-CoA = N-acetyl-L-glutamate + CoA + H(+)</text>
        <dbReference type="Rhea" id="RHEA:24292"/>
        <dbReference type="ChEBI" id="CHEBI:15378"/>
        <dbReference type="ChEBI" id="CHEBI:29985"/>
        <dbReference type="ChEBI" id="CHEBI:44337"/>
        <dbReference type="ChEBI" id="CHEBI:57287"/>
        <dbReference type="ChEBI" id="CHEBI:57288"/>
        <dbReference type="EC" id="2.3.1.1"/>
    </reaction>
</comment>
<feature type="active site" description="Nucleophile" evidence="12">
    <location>
        <position position="1177"/>
    </location>
</feature>
<feature type="site" description="Involved in the stabilization of negative charge on the oxyanion by the formation of the oxyanion hole" evidence="12">
    <location>
        <position position="1102"/>
    </location>
</feature>
<feature type="region of interest" description="Disordered" evidence="14">
    <location>
        <begin position="24"/>
        <end position="85"/>
    </location>
</feature>
<accession>A0ABQ7MU42</accession>
<feature type="binding site" evidence="12">
    <location>
        <position position="1391"/>
    </location>
    <ligand>
        <name>substrate</name>
    </ligand>
</feature>
<evidence type="ECO:0000256" key="13">
    <source>
        <dbReference type="PROSITE-ProRule" id="PRU00146"/>
    </source>
</evidence>
<dbReference type="InterPro" id="IPR019787">
    <property type="entry name" value="Znf_PHD-finger"/>
</dbReference>
<comment type="caution">
    <text evidence="16">The sequence shown here is derived from an EMBL/GenBank/DDBJ whole genome shotgun (WGS) entry which is preliminary data.</text>
</comment>
<dbReference type="Gene3D" id="3.10.20.340">
    <property type="entry name" value="ArgJ beta chain, C-terminal domain"/>
    <property type="match status" value="1"/>
</dbReference>
<evidence type="ECO:0000313" key="17">
    <source>
        <dbReference type="Proteomes" id="UP000823674"/>
    </source>
</evidence>
<evidence type="ECO:0000313" key="16">
    <source>
        <dbReference type="EMBL" id="KAG5402125.1"/>
    </source>
</evidence>
<feature type="binding site" evidence="12">
    <location>
        <position position="1396"/>
    </location>
    <ligand>
        <name>substrate</name>
    </ligand>
</feature>
<keyword evidence="10 12" id="KW-0511">Multifunctional enzyme</keyword>
<dbReference type="Pfam" id="PF01960">
    <property type="entry name" value="ArgJ"/>
    <property type="match status" value="1"/>
</dbReference>
<dbReference type="InterPro" id="IPR019786">
    <property type="entry name" value="Zinc_finger_PHD-type_CS"/>
</dbReference>
<keyword evidence="9" id="KW-0539">Nucleus</keyword>
<dbReference type="InterPro" id="IPR016117">
    <property type="entry name" value="ArgJ-like_dom_sf"/>
</dbReference>
<evidence type="ECO:0000256" key="2">
    <source>
        <dbReference type="ARBA" id="ARBA00006774"/>
    </source>
</evidence>
<feature type="compositionally biased region" description="Polar residues" evidence="14">
    <location>
        <begin position="48"/>
        <end position="62"/>
    </location>
</feature>
<evidence type="ECO:0000256" key="12">
    <source>
        <dbReference type="HAMAP-Rule" id="MF_03124"/>
    </source>
</evidence>
<protein>
    <recommendedName>
        <fullName evidence="12">Arginine biosynthesis bifunctional protein ArgJ, chloroplastic</fullName>
    </recommendedName>
    <domain>
        <recommendedName>
            <fullName evidence="12">Glutamate N-acetyltransferase</fullName>
            <shortName evidence="12">GAT</shortName>
            <ecNumber evidence="12">2.3.1.35</ecNumber>
        </recommendedName>
        <alternativeName>
            <fullName evidence="12">Ornithine acetyltransferase</fullName>
            <shortName evidence="12">OATase</shortName>
        </alternativeName>
        <alternativeName>
            <fullName evidence="12">Ornithine transacetylase</fullName>
        </alternativeName>
    </domain>
    <domain>
        <recommendedName>
            <fullName evidence="12">Amino-acid acetyltransferase</fullName>
            <ecNumber evidence="12">2.3.1.1</ecNumber>
        </recommendedName>
        <alternativeName>
            <fullName evidence="12">N-acetylglutamate synthase</fullName>
            <shortName evidence="12">AGS</shortName>
        </alternativeName>
    </domain>
    <component>
        <recommendedName>
            <fullName evidence="12">Arginine biosynthesis bifunctional protein ArgJ alpha chain</fullName>
        </recommendedName>
    </component>
    <component>
        <recommendedName>
            <fullName evidence="12">Arginine biosynthesis bifunctional protein ArgJ beta chain</fullName>
        </recommendedName>
    </component>
</protein>
<feature type="chain" id="PRO_5044905501" description="Arginine biosynthesis bifunctional protein ArgJ alpha chain" evidence="12">
    <location>
        <begin position="1"/>
        <end position="1176"/>
    </location>
</feature>
<dbReference type="Pfam" id="PF16135">
    <property type="entry name" value="TDBD"/>
    <property type="match status" value="2"/>
</dbReference>
<feature type="chain" id="PRO_5044905500" description="Arginine biosynthesis bifunctional protein ArgJ beta chain" evidence="12">
    <location>
        <begin position="1177"/>
        <end position="1396"/>
    </location>
</feature>
<evidence type="ECO:0000256" key="6">
    <source>
        <dbReference type="ARBA" id="ARBA00022771"/>
    </source>
</evidence>
<dbReference type="SUPFAM" id="SSF56266">
    <property type="entry name" value="DmpA/ArgJ-like"/>
    <property type="match status" value="1"/>
</dbReference>
<keyword evidence="12" id="KW-0934">Plastid</keyword>
<dbReference type="EMBL" id="JADBGQ010000004">
    <property type="protein sequence ID" value="KAG5402125.1"/>
    <property type="molecule type" value="Genomic_DNA"/>
</dbReference>
<keyword evidence="6 13" id="KW-0863">Zinc-finger</keyword>
<keyword evidence="12" id="KW-0028">Amino-acid biosynthesis</keyword>
<dbReference type="Gene3D" id="3.30.40.10">
    <property type="entry name" value="Zinc/RING finger domain, C3HC4 (zinc finger)"/>
    <property type="match status" value="2"/>
</dbReference>
<gene>
    <name evidence="16" type="primary">A04p034240.1_BraROA</name>
    <name evidence="16" type="ORF">IGI04_016731</name>
</gene>
<dbReference type="InterPro" id="IPR002813">
    <property type="entry name" value="Arg_biosynth_ArgJ"/>
</dbReference>
<evidence type="ECO:0000256" key="10">
    <source>
        <dbReference type="ARBA" id="ARBA00023268"/>
    </source>
</evidence>
<reference evidence="16 17" key="1">
    <citation type="submission" date="2021-03" db="EMBL/GenBank/DDBJ databases">
        <authorList>
            <person name="King G.J."/>
            <person name="Bancroft I."/>
            <person name="Baten A."/>
            <person name="Bloomfield J."/>
            <person name="Borpatragohain P."/>
            <person name="He Z."/>
            <person name="Irish N."/>
            <person name="Irwin J."/>
            <person name="Liu K."/>
            <person name="Mauleon R.P."/>
            <person name="Moore J."/>
            <person name="Morris R."/>
            <person name="Ostergaard L."/>
            <person name="Wang B."/>
            <person name="Wells R."/>
        </authorList>
    </citation>
    <scope>NUCLEOTIDE SEQUENCE [LARGE SCALE GENOMIC DNA]</scope>
    <source>
        <strain evidence="16">R-o-18</strain>
        <tissue evidence="16">Leaf</tissue>
    </source>
</reference>
<comment type="similarity">
    <text evidence="2 12">Belongs to the ArgJ family.</text>
</comment>
<keyword evidence="5" id="KW-0479">Metal-binding</keyword>
<dbReference type="PANTHER" id="PTHR47025:SF7">
    <property type="entry name" value="ACYL-COA N-ACYLTRANSFERASE WITH RING_FYVE_PHD-TYPE ZINC FINGER DOMAIN-CONTAINING PROTEIN"/>
    <property type="match status" value="1"/>
</dbReference>
<organism evidence="16 17">
    <name type="scientific">Brassica rapa subsp. trilocularis</name>
    <dbReference type="NCBI Taxonomy" id="1813537"/>
    <lineage>
        <taxon>Eukaryota</taxon>
        <taxon>Viridiplantae</taxon>
        <taxon>Streptophyta</taxon>
        <taxon>Embryophyta</taxon>
        <taxon>Tracheophyta</taxon>
        <taxon>Spermatophyta</taxon>
        <taxon>Magnoliopsida</taxon>
        <taxon>eudicotyledons</taxon>
        <taxon>Gunneridae</taxon>
        <taxon>Pentapetalae</taxon>
        <taxon>rosids</taxon>
        <taxon>malvids</taxon>
        <taxon>Brassicales</taxon>
        <taxon>Brassicaceae</taxon>
        <taxon>Brassiceae</taxon>
        <taxon>Brassica</taxon>
    </lineage>
</organism>
<dbReference type="Gene3D" id="3.40.630.30">
    <property type="match status" value="1"/>
</dbReference>
<evidence type="ECO:0000256" key="9">
    <source>
        <dbReference type="ARBA" id="ARBA00023242"/>
    </source>
</evidence>
<evidence type="ECO:0000256" key="4">
    <source>
        <dbReference type="ARBA" id="ARBA00022679"/>
    </source>
</evidence>
<comment type="pathway">
    <text evidence="12">Amino-acid biosynthesis; L-arginine biosynthesis; L-ornithine and N-acetyl-L-glutamate from L-glutamate and N(2)-acetyl-L-ornithine (cyclic): step 1/1.</text>
</comment>
<dbReference type="SUPFAM" id="SSF55729">
    <property type="entry name" value="Acyl-CoA N-acyltransferases (Nat)"/>
    <property type="match status" value="1"/>
</dbReference>
<dbReference type="InterPro" id="IPR001965">
    <property type="entry name" value="Znf_PHD"/>
</dbReference>
<evidence type="ECO:0000256" key="8">
    <source>
        <dbReference type="ARBA" id="ARBA00022833"/>
    </source>
</evidence>
<dbReference type="InterPro" id="IPR042195">
    <property type="entry name" value="ArgJ_beta_C"/>
</dbReference>
<dbReference type="InterPro" id="IPR059153">
    <property type="entry name" value="NSD_PHD-1st"/>
</dbReference>
<dbReference type="NCBIfam" id="TIGR00120">
    <property type="entry name" value="ArgJ"/>
    <property type="match status" value="1"/>
</dbReference>
<keyword evidence="8" id="KW-0862">Zinc</keyword>
<sequence length="1396" mass="151539">MGEEEEEGAVSLEGAVLKRERLCVEGEEEESPNKKQAKEPSNDDIVSEISNPVSSPVENTSRFHPVKSGSGDFGSEETVSDEERSGNEQFVLEIPKHLSSTGVTRITFKLSKQKKEHAWDEKSPKLPKLPKKKVVASTSYPSNVKKLLATGMLDGAPVKYISLTRVRELQGVIHSGGYLCGCTNCNFSKQRVLSAYEFELHAGAKTKHPNNHIFLENGRAVYSIVQELKTAPHGVFEDVIRNVAGSALCEEGLQAWKASFQQSISDRNRIMEHSPVSYNGQSHDESQNLTPCSLTPYSLENHYYREKTYETDALYEPKRIAKKKVTSHVSGTGCHKKVTEGSNRKRDNDLHRLVFMPNGLPDGTELAYYVKTQKLLAGYKQGNGIVCSCCNKEISPSQFEAHAGMAGRRQPYRHIFISSGLSLHDIALSLANGQVITTGDSDDMCSICGDGGDLLLCAGCPQAFHTACLKFQSMPEGTWYCSSCSDGSVSSKKATANGPSGNSKPILIRLSRVVKAPESEIGGCVFCRSHDFSIGRFDERTVILCDQCEKEYHVGCLRENGLCDLKEIPQEKWFCCNGCSRIHTAVQSSVSCGPQTIPGPLSDMIRRKDREKGIITEDGDTVEWRILSGKSRYPEHLPLLSRAAVIFRECFDPIVAKSGRDLIPVMVYGRNISGQEFGGMYCLVLIVNSLVVSAALLRIFGQQVAELPMVATSREYQGRGYFQGLFACVENLLSSLNVENLVLPAAEEAESIWTNKFGFTKMTEQQLQNYQKEVQLTVFKGTSMLEKKVDKRSSQNSSRQFLVPFRPICQFPVSLIMNLEIIELSQPLDVSHHRLCVWVFLLVTTMASLEIYGTLQENNVAVFSELWIASRTVLRGAFGPFGGELLVDGTSEQILQKKRYNSNQNHRASSSLAIVLKKEEDDEFVLPYPLLLPQASPFLHPKGHPFTLCSFVASPRRELRVFSVTTTTEDASGNISAAPISLPEGSWKQVAGGVTAAKGFKAAGMYAGLRASGKKPDLALVTCDVDAVAAGVFTMNVVAAAPVVYCKKVLETSKTARAVLVNAGQANAATGDAGYQDMLDCVGSLATLLKVNPEEVLIESTGVIGHRIKKKELLEALPSLVNSMSDSVEQADSAAIAITTTDLVSKSVAVESQVGGTTIRVGGMAKGSGMIHPNMATMLGVITTDALVESDIWRKMVKVAVNRSFNQITVDGDTSTNDTVIALASGLSGSPFISSLNCKEATQLQACLDAVMQGLAKSIAWDGEGATCLIEVTVKGTETEAEAAKIARSVASSSLVKAAVYGRDPNWGRIAAAAGYAGVPFQMDKLRISLGEFSLMESGQPLPFDRDGASDYLKKAGEVHGTVTIDLSVGEGAATGKAWGCDLSYDYVKINAEYTS</sequence>
<dbReference type="PROSITE" id="PS01359">
    <property type="entry name" value="ZF_PHD_1"/>
    <property type="match status" value="1"/>
</dbReference>